<proteinExistence type="predicted"/>
<sequence>MRPIECRQQGVKGSQLPPVNHSVKRTAALEWSSEKGFPFPRLPVASCQFPVAVRSSGNFRMHLSQGGVVVVLTHYCDCDHERCLPIIWTLQLLFIVRVVPSGFELGDKPGNWLYNRDRLIASSVPLTIPRWVVPSDPVEFNKTGAEQGGDKLDTPPQNTIHKRRAGYLGRYLLLQLSKDCPRNCTFRIICYSLLQRRDRGRPERIGSDQTKNHYPLSSVGRKSTLDDAQQIREMTTTGARRPRNTRFPG</sequence>
<evidence type="ECO:0000256" key="1">
    <source>
        <dbReference type="SAM" id="MobiDB-lite"/>
    </source>
</evidence>
<feature type="region of interest" description="Disordered" evidence="1">
    <location>
        <begin position="201"/>
        <end position="249"/>
    </location>
</feature>
<gene>
    <name evidence="2" type="ORF">HDC13925</name>
</gene>
<reference evidence="2" key="1">
    <citation type="journal article" date="2003" name="Genome Biol.">
        <title>An integrated gene annotation and transcriptional profiling approach towards the full gene content of the Drosophila genome.</title>
        <authorList>
            <person name="Hild M."/>
            <person name="Beckmann B."/>
            <person name="Haas S.A."/>
            <person name="Koch B."/>
            <person name="Solovyev V."/>
            <person name="Busold C."/>
            <person name="Fellenberg K."/>
            <person name="Boutros M."/>
            <person name="Vingron M."/>
            <person name="Sauer F."/>
            <person name="Hoheisel J.D."/>
            <person name="Paro R."/>
        </authorList>
    </citation>
    <scope>NUCLEOTIDE SEQUENCE</scope>
</reference>
<organism evidence="2">
    <name type="scientific">Drosophila melanogaster</name>
    <name type="common">Fruit fly</name>
    <dbReference type="NCBI Taxonomy" id="7227"/>
    <lineage>
        <taxon>Eukaryota</taxon>
        <taxon>Metazoa</taxon>
        <taxon>Ecdysozoa</taxon>
        <taxon>Arthropoda</taxon>
        <taxon>Hexapoda</taxon>
        <taxon>Insecta</taxon>
        <taxon>Pterygota</taxon>
        <taxon>Neoptera</taxon>
        <taxon>Endopterygota</taxon>
        <taxon>Diptera</taxon>
        <taxon>Brachycera</taxon>
        <taxon>Muscomorpha</taxon>
        <taxon>Ephydroidea</taxon>
        <taxon>Drosophilidae</taxon>
        <taxon>Drosophila</taxon>
        <taxon>Sophophora</taxon>
    </lineage>
</organism>
<protein>
    <submittedName>
        <fullName evidence="2">HDC13925</fullName>
    </submittedName>
</protein>
<dbReference type="AlphaFoldDB" id="Q6IJZ5"/>
<evidence type="ECO:0000313" key="2">
    <source>
        <dbReference type="EMBL" id="DAA04077.1"/>
    </source>
</evidence>
<accession>Q6IJZ5</accession>
<dbReference type="EMBL" id="BK002571">
    <property type="protein sequence ID" value="DAA04077.1"/>
    <property type="molecule type" value="Genomic_DNA"/>
</dbReference>
<name>Q6IJZ5_DROME</name>
<feature type="compositionally biased region" description="Basic residues" evidence="1">
    <location>
        <begin position="240"/>
        <end position="249"/>
    </location>
</feature>